<reference evidence="1 2" key="1">
    <citation type="submission" date="2017-11" db="EMBL/GenBank/DDBJ databases">
        <title>De-novo sequencing of pomegranate (Punica granatum L.) genome.</title>
        <authorList>
            <person name="Akparov Z."/>
            <person name="Amiraslanov A."/>
            <person name="Hajiyeva S."/>
            <person name="Abbasov M."/>
            <person name="Kaur K."/>
            <person name="Hamwieh A."/>
            <person name="Solovyev V."/>
            <person name="Salamov A."/>
            <person name="Braich B."/>
            <person name="Kosarev P."/>
            <person name="Mahmoud A."/>
            <person name="Hajiyev E."/>
            <person name="Babayeva S."/>
            <person name="Izzatullayeva V."/>
            <person name="Mammadov A."/>
            <person name="Mammadov A."/>
            <person name="Sharifova S."/>
            <person name="Ojaghi J."/>
            <person name="Eynullazada K."/>
            <person name="Bayramov B."/>
            <person name="Abdulazimova A."/>
            <person name="Shahmuradov I."/>
        </authorList>
    </citation>
    <scope>NUCLEOTIDE SEQUENCE [LARGE SCALE GENOMIC DNA]</scope>
    <source>
        <strain evidence="2">cv. AG2017</strain>
        <tissue evidence="1">Leaf</tissue>
    </source>
</reference>
<dbReference type="AlphaFoldDB" id="A0A2I0JTF1"/>
<dbReference type="EMBL" id="PGOL01001263">
    <property type="protein sequence ID" value="PKI59597.1"/>
    <property type="molecule type" value="Genomic_DNA"/>
</dbReference>
<gene>
    <name evidence="1" type="ORF">CRG98_020006</name>
</gene>
<proteinExistence type="predicted"/>
<name>A0A2I0JTF1_PUNGR</name>
<protein>
    <submittedName>
        <fullName evidence="1">Uncharacterized protein</fullName>
    </submittedName>
</protein>
<dbReference type="Proteomes" id="UP000233551">
    <property type="component" value="Unassembled WGS sequence"/>
</dbReference>
<keyword evidence="2" id="KW-1185">Reference proteome</keyword>
<evidence type="ECO:0000313" key="1">
    <source>
        <dbReference type="EMBL" id="PKI59597.1"/>
    </source>
</evidence>
<organism evidence="1 2">
    <name type="scientific">Punica granatum</name>
    <name type="common">Pomegranate</name>
    <dbReference type="NCBI Taxonomy" id="22663"/>
    <lineage>
        <taxon>Eukaryota</taxon>
        <taxon>Viridiplantae</taxon>
        <taxon>Streptophyta</taxon>
        <taxon>Embryophyta</taxon>
        <taxon>Tracheophyta</taxon>
        <taxon>Spermatophyta</taxon>
        <taxon>Magnoliopsida</taxon>
        <taxon>eudicotyledons</taxon>
        <taxon>Gunneridae</taxon>
        <taxon>Pentapetalae</taxon>
        <taxon>rosids</taxon>
        <taxon>malvids</taxon>
        <taxon>Myrtales</taxon>
        <taxon>Lythraceae</taxon>
        <taxon>Punica</taxon>
    </lineage>
</organism>
<comment type="caution">
    <text evidence="1">The sequence shown here is derived from an EMBL/GenBank/DDBJ whole genome shotgun (WGS) entry which is preliminary data.</text>
</comment>
<sequence>MSTPLFGAWTRSEDSWADRSPLVPVDPSASPSFWLRPIRFSLQSASGVFWAKMSPFEALGSRSITLLGCCYRVLGQKTSPSLLGLIIESPSLLSMRIANKYTLSRPCFKLILGSKGVGVIFIKWTAVETHSPQNLVGKEAWSMSALATFKMWRCFLSTQRKKSGA</sequence>
<evidence type="ECO:0000313" key="2">
    <source>
        <dbReference type="Proteomes" id="UP000233551"/>
    </source>
</evidence>
<accession>A0A2I0JTF1</accession>